<proteinExistence type="predicted"/>
<dbReference type="AlphaFoldDB" id="A0A478FP09"/>
<feature type="transmembrane region" description="Helical" evidence="1">
    <location>
        <begin position="30"/>
        <end position="54"/>
    </location>
</feature>
<evidence type="ECO:0000256" key="1">
    <source>
        <dbReference type="SAM" id="Phobius"/>
    </source>
</evidence>
<keyword evidence="1" id="KW-1133">Transmembrane helix</keyword>
<accession>A0A478FP09</accession>
<name>A0A478FP09_9MOLU</name>
<dbReference type="EMBL" id="BIMN01000001">
    <property type="protein sequence ID" value="GCE63028.1"/>
    <property type="molecule type" value="Genomic_DNA"/>
</dbReference>
<feature type="transmembrane region" description="Helical" evidence="1">
    <location>
        <begin position="133"/>
        <end position="157"/>
    </location>
</feature>
<organism evidence="2 3">
    <name type="scientific">Candidatus Mycoplasma haematohominis</name>
    <dbReference type="NCBI Taxonomy" id="1494318"/>
    <lineage>
        <taxon>Bacteria</taxon>
        <taxon>Bacillati</taxon>
        <taxon>Mycoplasmatota</taxon>
        <taxon>Mollicutes</taxon>
        <taxon>Mycoplasmataceae</taxon>
        <taxon>Mycoplasma</taxon>
    </lineage>
</organism>
<sequence length="312" mass="36376">MSSYIGVNSRQDLELEQYFGKIKATCARKIIVTLFDLIYICTVNLPIFVMFAYFEPKEGIIQAFHDLVDREKTIPAWRCLLFSLWMFFCCYIYFVLIPSKTRYQTFFSSHLGMKAVTLDDSLNWRGKLTQGQLFRANFIPVLILPLLSALFFFGAWITNDDNWWNQLVQNQDNPITNFDARRSWIYGMRIIVAIVFFLQIHHLFTVGASKRALNWFTKSNRIIYVNVERALVIMSTEDSALPTEETLGERIIIPKEEEAELEAEAAQAENPQLEYYETINFAEEIEMDNDAFLEKIKLEEQGSLEEGEQEAK</sequence>
<protein>
    <submittedName>
        <fullName evidence="2">Uncharacterized protein</fullName>
    </submittedName>
</protein>
<feature type="transmembrane region" description="Helical" evidence="1">
    <location>
        <begin position="184"/>
        <end position="204"/>
    </location>
</feature>
<feature type="transmembrane region" description="Helical" evidence="1">
    <location>
        <begin position="74"/>
        <end position="96"/>
    </location>
</feature>
<evidence type="ECO:0000313" key="3">
    <source>
        <dbReference type="Proteomes" id="UP000324831"/>
    </source>
</evidence>
<keyword evidence="1" id="KW-0812">Transmembrane</keyword>
<reference evidence="2 3" key="1">
    <citation type="submission" date="2019-01" db="EMBL/GenBank/DDBJ databases">
        <title>Draft genome sequences of Candidatus Mycoplasma haemohominis SWG34-3 identified from a patient with pyrexia, anemia and liver dysfunction.</title>
        <authorList>
            <person name="Sekizuka T."/>
            <person name="Hattori N."/>
            <person name="Katano H."/>
            <person name="Takuma T."/>
            <person name="Ito T."/>
            <person name="Arai N."/>
            <person name="Yanai R."/>
            <person name="Ishii S."/>
            <person name="Miura Y."/>
            <person name="Tokunaga T."/>
            <person name="Watanabe H."/>
            <person name="Nomura N."/>
            <person name="Eguchi J."/>
            <person name="Arai T."/>
            <person name="Hasegawa H."/>
            <person name="Nakamaki T."/>
            <person name="Wakita T."/>
            <person name="Niki Y."/>
            <person name="Kuroda M."/>
        </authorList>
    </citation>
    <scope>NUCLEOTIDE SEQUENCE [LARGE SCALE GENOMIC DNA]</scope>
    <source>
        <strain evidence="2">SWG34-3</strain>
    </source>
</reference>
<evidence type="ECO:0000313" key="2">
    <source>
        <dbReference type="EMBL" id="GCE63028.1"/>
    </source>
</evidence>
<gene>
    <name evidence="2" type="ORF">MHSWG343_00030</name>
</gene>
<keyword evidence="1" id="KW-0472">Membrane</keyword>
<comment type="caution">
    <text evidence="2">The sequence shown here is derived from an EMBL/GenBank/DDBJ whole genome shotgun (WGS) entry which is preliminary data.</text>
</comment>
<dbReference type="Proteomes" id="UP000324831">
    <property type="component" value="Unassembled WGS sequence"/>
</dbReference>